<proteinExistence type="predicted"/>
<gene>
    <name evidence="1" type="ORF">F5876DRAFT_63099</name>
</gene>
<reference evidence="1" key="1">
    <citation type="submission" date="2022-09" db="EMBL/GenBank/DDBJ databases">
        <title>A Global Phylogenomic Analysis of the Shiitake Genus Lentinula.</title>
        <authorList>
            <consortium name="DOE Joint Genome Institute"/>
            <person name="Sierra-Patev S."/>
            <person name="Min B."/>
            <person name="Naranjo-Ortiz M."/>
            <person name="Looney B."/>
            <person name="Konkel Z."/>
            <person name="Slot J.C."/>
            <person name="Sakamoto Y."/>
            <person name="Steenwyk J.L."/>
            <person name="Rokas A."/>
            <person name="Carro J."/>
            <person name="Camarero S."/>
            <person name="Ferreira P."/>
            <person name="Molpeceres G."/>
            <person name="Ruiz-Duenas F.J."/>
            <person name="Serrano A."/>
            <person name="Henrissat B."/>
            <person name="Drula E."/>
            <person name="Hughes K.W."/>
            <person name="Mata J.L."/>
            <person name="Ishikawa N.K."/>
            <person name="Vargas-Isla R."/>
            <person name="Ushijima S."/>
            <person name="Smith C.A."/>
            <person name="Ahrendt S."/>
            <person name="Andreopoulos W."/>
            <person name="He G."/>
            <person name="Labutti K."/>
            <person name="Lipzen A."/>
            <person name="Ng V."/>
            <person name="Riley R."/>
            <person name="Sandor L."/>
            <person name="Barry K."/>
            <person name="Martinez A.T."/>
            <person name="Xiao Y."/>
            <person name="Gibbons J.G."/>
            <person name="Terashima K."/>
            <person name="Grigoriev I.V."/>
            <person name="Hibbett D.S."/>
        </authorList>
    </citation>
    <scope>NUCLEOTIDE SEQUENCE</scope>
    <source>
        <strain evidence="1">TMI1499</strain>
    </source>
</reference>
<name>A0ACC1U8S0_9AGAR</name>
<evidence type="ECO:0000313" key="2">
    <source>
        <dbReference type="Proteomes" id="UP001163835"/>
    </source>
</evidence>
<accession>A0ACC1U8S0</accession>
<sequence>MITGAEFSLIFVVARKLKSEFRSTSTIRKETEAILNNQQLVELLGTKFILVRHINIRNAYSLAKLYEEEVRRNTTDAQIQALRDKAKDLLKQQRNRRKKANEGKGEEEAPTRGLPTHYVVRSPSLTTFAYPRVGSTPTVPEGFKFGTLAFYEALHSFCGPYPSQVVTDFANLEGIDLEDDHFVPIASSGNMPSSNHSGPSANSDAAVMKDMTEAGHLIEILRSTYDGDDEIASITTTYLSFDDAGTGASDGSASGGLDEL</sequence>
<keyword evidence="2" id="KW-1185">Reference proteome</keyword>
<comment type="caution">
    <text evidence="1">The sequence shown here is derived from an EMBL/GenBank/DDBJ whole genome shotgun (WGS) entry which is preliminary data.</text>
</comment>
<dbReference type="EMBL" id="MU794991">
    <property type="protein sequence ID" value="KAJ3813507.1"/>
    <property type="molecule type" value="Genomic_DNA"/>
</dbReference>
<dbReference type="Proteomes" id="UP001163835">
    <property type="component" value="Unassembled WGS sequence"/>
</dbReference>
<organism evidence="1 2">
    <name type="scientific">Lentinula aff. lateritia</name>
    <dbReference type="NCBI Taxonomy" id="2804960"/>
    <lineage>
        <taxon>Eukaryota</taxon>
        <taxon>Fungi</taxon>
        <taxon>Dikarya</taxon>
        <taxon>Basidiomycota</taxon>
        <taxon>Agaricomycotina</taxon>
        <taxon>Agaricomycetes</taxon>
        <taxon>Agaricomycetidae</taxon>
        <taxon>Agaricales</taxon>
        <taxon>Marasmiineae</taxon>
        <taxon>Omphalotaceae</taxon>
        <taxon>Lentinula</taxon>
    </lineage>
</organism>
<protein>
    <submittedName>
        <fullName evidence="1">Uncharacterized protein</fullName>
    </submittedName>
</protein>
<evidence type="ECO:0000313" key="1">
    <source>
        <dbReference type="EMBL" id="KAJ3813507.1"/>
    </source>
</evidence>